<keyword evidence="3 9" id="KW-0812">Transmembrane</keyword>
<keyword evidence="2" id="KW-1003">Cell membrane</keyword>
<feature type="domain" description="G-protein coupled receptors family 1 profile" evidence="11">
    <location>
        <begin position="72"/>
        <end position="328"/>
    </location>
</feature>
<evidence type="ECO:0000256" key="10">
    <source>
        <dbReference type="SAM" id="Phobius"/>
    </source>
</evidence>
<evidence type="ECO:0000256" key="8">
    <source>
        <dbReference type="ARBA" id="ARBA00023224"/>
    </source>
</evidence>
<keyword evidence="8 9" id="KW-0807">Transducer</keyword>
<name>A0A1S3HWU2_LINAN</name>
<keyword evidence="12" id="KW-1185">Reference proteome</keyword>
<keyword evidence="5 9" id="KW-0297">G-protein coupled receptor</keyword>
<dbReference type="PANTHER" id="PTHR24248">
    <property type="entry name" value="ADRENERGIC RECEPTOR-RELATED G-PROTEIN COUPLED RECEPTOR"/>
    <property type="match status" value="1"/>
</dbReference>
<dbReference type="GO" id="GO:0043410">
    <property type="term" value="P:positive regulation of MAPK cascade"/>
    <property type="evidence" value="ECO:0007669"/>
    <property type="project" value="TreeGrafter"/>
</dbReference>
<evidence type="ECO:0000256" key="5">
    <source>
        <dbReference type="ARBA" id="ARBA00023040"/>
    </source>
</evidence>
<dbReference type="InterPro" id="IPR000276">
    <property type="entry name" value="GPCR_Rhodpsn"/>
</dbReference>
<reference evidence="13" key="1">
    <citation type="submission" date="2025-08" db="UniProtKB">
        <authorList>
            <consortium name="RefSeq"/>
        </authorList>
    </citation>
    <scope>IDENTIFICATION</scope>
    <source>
        <tissue evidence="13">Gonads</tissue>
    </source>
</reference>
<feature type="transmembrane region" description="Helical" evidence="10">
    <location>
        <begin position="215"/>
        <end position="235"/>
    </location>
</feature>
<proteinExistence type="inferred from homology"/>
<evidence type="ECO:0000313" key="12">
    <source>
        <dbReference type="Proteomes" id="UP000085678"/>
    </source>
</evidence>
<feature type="transmembrane region" description="Helical" evidence="10">
    <location>
        <begin position="131"/>
        <end position="150"/>
    </location>
</feature>
<feature type="transmembrane region" description="Helical" evidence="10">
    <location>
        <begin position="171"/>
        <end position="195"/>
    </location>
</feature>
<dbReference type="InParanoid" id="A0A1S3HWU2"/>
<dbReference type="GeneID" id="106158183"/>
<evidence type="ECO:0000256" key="9">
    <source>
        <dbReference type="RuleBase" id="RU000688"/>
    </source>
</evidence>
<evidence type="ECO:0000256" key="4">
    <source>
        <dbReference type="ARBA" id="ARBA00022989"/>
    </source>
</evidence>
<feature type="transmembrane region" description="Helical" evidence="10">
    <location>
        <begin position="56"/>
        <end position="81"/>
    </location>
</feature>
<dbReference type="PROSITE" id="PS00237">
    <property type="entry name" value="G_PROTEIN_RECEP_F1_1"/>
    <property type="match status" value="1"/>
</dbReference>
<comment type="similarity">
    <text evidence="9">Belongs to the G-protein coupled receptor 1 family.</text>
</comment>
<dbReference type="GO" id="GO:0004993">
    <property type="term" value="F:G protein-coupled serotonin receptor activity"/>
    <property type="evidence" value="ECO:0007669"/>
    <property type="project" value="UniProtKB-ARBA"/>
</dbReference>
<dbReference type="GO" id="GO:0005886">
    <property type="term" value="C:plasma membrane"/>
    <property type="evidence" value="ECO:0007669"/>
    <property type="project" value="UniProtKB-SubCell"/>
</dbReference>
<dbReference type="CDD" id="cd00637">
    <property type="entry name" value="7tm_classA_rhodopsin-like"/>
    <property type="match status" value="1"/>
</dbReference>
<protein>
    <submittedName>
        <fullName evidence="13">Probable G-protein coupled receptor No9</fullName>
    </submittedName>
</protein>
<feature type="transmembrane region" description="Helical" evidence="10">
    <location>
        <begin position="93"/>
        <end position="111"/>
    </location>
</feature>
<evidence type="ECO:0000259" key="11">
    <source>
        <dbReference type="PROSITE" id="PS50262"/>
    </source>
</evidence>
<dbReference type="Pfam" id="PF00001">
    <property type="entry name" value="7tm_1"/>
    <property type="match status" value="1"/>
</dbReference>
<dbReference type="RefSeq" id="XP_013389529.1">
    <property type="nucleotide sequence ID" value="XM_013534075.1"/>
</dbReference>
<keyword evidence="7 9" id="KW-0675">Receptor</keyword>
<gene>
    <name evidence="13" type="primary">LOC106158183</name>
</gene>
<dbReference type="PROSITE" id="PS50262">
    <property type="entry name" value="G_PROTEIN_RECEP_F1_2"/>
    <property type="match status" value="1"/>
</dbReference>
<accession>A0A1S3HWU2</accession>
<evidence type="ECO:0000313" key="13">
    <source>
        <dbReference type="RefSeq" id="XP_013389529.1"/>
    </source>
</evidence>
<dbReference type="OrthoDB" id="6286925at2759"/>
<dbReference type="GO" id="GO:0071880">
    <property type="term" value="P:adenylate cyclase-activating adrenergic receptor signaling pathway"/>
    <property type="evidence" value="ECO:0007669"/>
    <property type="project" value="TreeGrafter"/>
</dbReference>
<dbReference type="AlphaFoldDB" id="A0A1S3HWU2"/>
<evidence type="ECO:0000256" key="7">
    <source>
        <dbReference type="ARBA" id="ARBA00023170"/>
    </source>
</evidence>
<dbReference type="Proteomes" id="UP000085678">
    <property type="component" value="Unplaced"/>
</dbReference>
<evidence type="ECO:0000256" key="2">
    <source>
        <dbReference type="ARBA" id="ARBA00022475"/>
    </source>
</evidence>
<sequence>MEIDSSFSNGSNFNFSTAIGANMNVSLLGASGEFGNNLTSEGSGVVDGTPVNLYKIITAAAQGILMILICFGNGMVIGAFYRSEKLKTITNYYIMHLACADFAVGLFLPFQMTCFLHPEILENIFVCLFRYATMVVTQSASILCLLAITIDRYSAVIYHMRYYSVMSRRRSIFTIFIVWLTPLVCGLMLPFLWYNGWPAEGEKDCDFGKTLTLGYNRYVTVGAFLTVTLVIIGLYSRIFHVARRHNAQINDTATLQPNHSSRTFSRNFRIAKTAAIVIGLYLIFWSPFFIILAIQVYGGLVNSQLLIELRVYASVLAVLNSAVNPVVYAYRMCDFKREFRRMLGLKYTTDDSNDNCSVGNESNQTTGTAATAAANVAETF</sequence>
<evidence type="ECO:0000256" key="1">
    <source>
        <dbReference type="ARBA" id="ARBA00004651"/>
    </source>
</evidence>
<dbReference type="SMART" id="SM01381">
    <property type="entry name" value="7TM_GPCR_Srsx"/>
    <property type="match status" value="1"/>
</dbReference>
<dbReference type="FunCoup" id="A0A1S3HWU2">
    <property type="interactions" value="49"/>
</dbReference>
<dbReference type="SUPFAM" id="SSF81321">
    <property type="entry name" value="Family A G protein-coupled receptor-like"/>
    <property type="match status" value="1"/>
</dbReference>
<dbReference type="STRING" id="7574.A0A1S3HWU2"/>
<feature type="transmembrane region" description="Helical" evidence="10">
    <location>
        <begin position="309"/>
        <end position="330"/>
    </location>
</feature>
<dbReference type="KEGG" id="lak:106158183"/>
<dbReference type="Gene3D" id="1.20.1070.10">
    <property type="entry name" value="Rhodopsin 7-helix transmembrane proteins"/>
    <property type="match status" value="1"/>
</dbReference>
<evidence type="ECO:0000256" key="6">
    <source>
        <dbReference type="ARBA" id="ARBA00023136"/>
    </source>
</evidence>
<evidence type="ECO:0000256" key="3">
    <source>
        <dbReference type="ARBA" id="ARBA00022692"/>
    </source>
</evidence>
<dbReference type="PRINTS" id="PR00237">
    <property type="entry name" value="GPCRRHODOPSN"/>
</dbReference>
<comment type="subcellular location">
    <subcellularLocation>
        <location evidence="1">Cell membrane</location>
        <topology evidence="1">Multi-pass membrane protein</topology>
    </subcellularLocation>
</comment>
<organism evidence="12 13">
    <name type="scientific">Lingula anatina</name>
    <name type="common">Brachiopod</name>
    <name type="synonym">Lingula unguis</name>
    <dbReference type="NCBI Taxonomy" id="7574"/>
    <lineage>
        <taxon>Eukaryota</taxon>
        <taxon>Metazoa</taxon>
        <taxon>Spiralia</taxon>
        <taxon>Lophotrochozoa</taxon>
        <taxon>Brachiopoda</taxon>
        <taxon>Linguliformea</taxon>
        <taxon>Lingulata</taxon>
        <taxon>Lingulida</taxon>
        <taxon>Linguloidea</taxon>
        <taxon>Lingulidae</taxon>
        <taxon>Lingula</taxon>
    </lineage>
</organism>
<dbReference type="InterPro" id="IPR017452">
    <property type="entry name" value="GPCR_Rhodpsn_7TM"/>
</dbReference>
<keyword evidence="6 10" id="KW-0472">Membrane</keyword>
<keyword evidence="4 10" id="KW-1133">Transmembrane helix</keyword>
<feature type="transmembrane region" description="Helical" evidence="10">
    <location>
        <begin position="274"/>
        <end position="297"/>
    </location>
</feature>